<evidence type="ECO:0000313" key="12">
    <source>
        <dbReference type="Proteomes" id="UP000192634"/>
    </source>
</evidence>
<feature type="compositionally biased region" description="Polar residues" evidence="7">
    <location>
        <begin position="1"/>
        <end position="10"/>
    </location>
</feature>
<dbReference type="InterPro" id="IPR013525">
    <property type="entry name" value="ABC2_TM"/>
</dbReference>
<feature type="transmembrane region" description="Helical" evidence="6">
    <location>
        <begin position="78"/>
        <end position="101"/>
    </location>
</feature>
<evidence type="ECO:0000256" key="4">
    <source>
        <dbReference type="ARBA" id="ARBA00023136"/>
    </source>
</evidence>
<reference evidence="10 12" key="2">
    <citation type="submission" date="2017-04" db="EMBL/GenBank/DDBJ databases">
        <authorList>
            <person name="Afonso C.L."/>
            <person name="Miller P.J."/>
            <person name="Scott M.A."/>
            <person name="Spackman E."/>
            <person name="Goraichik I."/>
            <person name="Dimitrov K.M."/>
            <person name="Suarez D.L."/>
            <person name="Swayne D.E."/>
        </authorList>
    </citation>
    <scope>NUCLEOTIDE SEQUENCE [LARGE SCALE GENOMIC DNA]</scope>
    <source>
        <strain evidence="10 12">CGMCC 1.12511</strain>
    </source>
</reference>
<feature type="domain" description="ABC transmembrane type-2" evidence="8">
    <location>
        <begin position="44"/>
        <end position="281"/>
    </location>
</feature>
<evidence type="ECO:0000256" key="5">
    <source>
        <dbReference type="ARBA" id="ARBA00023251"/>
    </source>
</evidence>
<feature type="transmembrane region" description="Helical" evidence="6">
    <location>
        <begin position="257"/>
        <end position="278"/>
    </location>
</feature>
<dbReference type="Pfam" id="PF01061">
    <property type="entry name" value="ABC2_membrane"/>
    <property type="match status" value="1"/>
</dbReference>
<evidence type="ECO:0000256" key="6">
    <source>
        <dbReference type="RuleBase" id="RU361157"/>
    </source>
</evidence>
<organism evidence="9 11">
    <name type="scientific">Janibacter indicus</name>
    <dbReference type="NCBI Taxonomy" id="857417"/>
    <lineage>
        <taxon>Bacteria</taxon>
        <taxon>Bacillati</taxon>
        <taxon>Actinomycetota</taxon>
        <taxon>Actinomycetes</taxon>
        <taxon>Micrococcales</taxon>
        <taxon>Intrasporangiaceae</taxon>
        <taxon>Janibacter</taxon>
    </lineage>
</organism>
<accession>A0A1W2D4Q6</accession>
<keyword evidence="3 6" id="KW-1133">Transmembrane helix</keyword>
<dbReference type="PANTHER" id="PTHR43229:SF2">
    <property type="entry name" value="NODULATION PROTEIN J"/>
    <property type="match status" value="1"/>
</dbReference>
<evidence type="ECO:0000313" key="10">
    <source>
        <dbReference type="EMBL" id="SMC92480.1"/>
    </source>
</evidence>
<keyword evidence="2 6" id="KW-0812">Transmembrane</keyword>
<feature type="transmembrane region" description="Helical" evidence="6">
    <location>
        <begin position="159"/>
        <end position="179"/>
    </location>
</feature>
<dbReference type="InterPro" id="IPR000412">
    <property type="entry name" value="ABC_2_transport"/>
</dbReference>
<dbReference type="GO" id="GO:0140359">
    <property type="term" value="F:ABC-type transporter activity"/>
    <property type="evidence" value="ECO:0007669"/>
    <property type="project" value="InterPro"/>
</dbReference>
<dbReference type="InterPro" id="IPR051784">
    <property type="entry name" value="Nod_factor_ABC_transporter"/>
</dbReference>
<evidence type="ECO:0000313" key="11">
    <source>
        <dbReference type="Proteomes" id="UP000182938"/>
    </source>
</evidence>
<evidence type="ECO:0000256" key="7">
    <source>
        <dbReference type="SAM" id="MobiDB-lite"/>
    </source>
</evidence>
<dbReference type="PROSITE" id="PS51012">
    <property type="entry name" value="ABC_TM2"/>
    <property type="match status" value="1"/>
</dbReference>
<protein>
    <recommendedName>
        <fullName evidence="6">Transport permease protein</fullName>
    </recommendedName>
</protein>
<evidence type="ECO:0000259" key="8">
    <source>
        <dbReference type="PROSITE" id="PS51012"/>
    </source>
</evidence>
<feature type="region of interest" description="Disordered" evidence="7">
    <location>
        <begin position="1"/>
        <end position="21"/>
    </location>
</feature>
<evidence type="ECO:0000313" key="9">
    <source>
        <dbReference type="EMBL" id="APH00279.1"/>
    </source>
</evidence>
<feature type="transmembrane region" description="Helical" evidence="6">
    <location>
        <begin position="191"/>
        <end position="208"/>
    </location>
</feature>
<dbReference type="Proteomes" id="UP000182938">
    <property type="component" value="Chromosome"/>
</dbReference>
<feature type="transmembrane region" description="Helical" evidence="6">
    <location>
        <begin position="49"/>
        <end position="72"/>
    </location>
</feature>
<dbReference type="GO" id="GO:0043190">
    <property type="term" value="C:ATP-binding cassette (ABC) transporter complex"/>
    <property type="evidence" value="ECO:0007669"/>
    <property type="project" value="InterPro"/>
</dbReference>
<dbReference type="PANTHER" id="PTHR43229">
    <property type="entry name" value="NODULATION PROTEIN J"/>
    <property type="match status" value="1"/>
</dbReference>
<dbReference type="Proteomes" id="UP000192634">
    <property type="component" value="Unassembled WGS sequence"/>
</dbReference>
<keyword evidence="6" id="KW-0813">Transport</keyword>
<dbReference type="AlphaFoldDB" id="A0A1L3MD57"/>
<dbReference type="OrthoDB" id="670210at2"/>
<keyword evidence="5" id="KW-0046">Antibiotic resistance</keyword>
<comment type="subcellular location">
    <subcellularLocation>
        <location evidence="6">Cell membrane</location>
        <topology evidence="6">Multi-pass membrane protein</topology>
    </subcellularLocation>
    <subcellularLocation>
        <location evidence="1">Membrane</location>
        <topology evidence="1">Multi-pass membrane protein</topology>
    </subcellularLocation>
</comment>
<evidence type="ECO:0000256" key="2">
    <source>
        <dbReference type="ARBA" id="ARBA00022692"/>
    </source>
</evidence>
<sequence>MTAQSDTSSIAVPHASPTPVGAGRVRQITTLVRRNLTHIKRQPEMLTDVTIQPVMFVLLFAYVFGGSIQIPGVDYKPWLLPGIMAQTIAFSAFIVAIGLNTDIGKGMVDRLRSLPIRRSSILISRSIAALIHSSIGVAVMSVTGLFIGWRLHDGVVNALIGYGLLLLFGFAMIWIGILVGSAMRSVEAVNGLMFTTIFPITFLSNAFARTDVMPSWLRTVAEWNPISALSQAMRDNWGVAGQPLRADAPWPLHHPELATIIWSVGITLVIAPLALRAFNARTTD</sequence>
<dbReference type="RefSeq" id="WP_072623461.1">
    <property type="nucleotide sequence ID" value="NZ_CBDRLL010000011.1"/>
</dbReference>
<keyword evidence="11" id="KW-1185">Reference proteome</keyword>
<keyword evidence="4 6" id="KW-0472">Membrane</keyword>
<evidence type="ECO:0000256" key="3">
    <source>
        <dbReference type="ARBA" id="ARBA00022989"/>
    </source>
</evidence>
<dbReference type="EMBL" id="FWXN01000014">
    <property type="protein sequence ID" value="SMC92480.1"/>
    <property type="molecule type" value="Genomic_DNA"/>
</dbReference>
<dbReference type="GO" id="GO:0046677">
    <property type="term" value="P:response to antibiotic"/>
    <property type="evidence" value="ECO:0007669"/>
    <property type="project" value="UniProtKB-KW"/>
</dbReference>
<dbReference type="InterPro" id="IPR047817">
    <property type="entry name" value="ABC2_TM_bact-type"/>
</dbReference>
<gene>
    <name evidence="9" type="ORF">ASJ30_00995</name>
    <name evidence="10" type="ORF">SAMN06296429_11437</name>
</gene>
<proteinExistence type="inferred from homology"/>
<feature type="transmembrane region" description="Helical" evidence="6">
    <location>
        <begin position="122"/>
        <end position="147"/>
    </location>
</feature>
<dbReference type="KEGG" id="jte:ASJ30_00995"/>
<keyword evidence="6" id="KW-1003">Cell membrane</keyword>
<reference evidence="9 11" key="1">
    <citation type="submission" date="2015-11" db="EMBL/GenBank/DDBJ databases">
        <authorList>
            <person name="Zhang Y."/>
            <person name="Guo Z."/>
        </authorList>
    </citation>
    <scope>NUCLEOTIDE SEQUENCE [LARGE SCALE GENOMIC DNA]</scope>
    <source>
        <strain evidence="9 11">YFY001</strain>
    </source>
</reference>
<name>A0A1L3MD57_9MICO</name>
<evidence type="ECO:0000256" key="1">
    <source>
        <dbReference type="ARBA" id="ARBA00004141"/>
    </source>
</evidence>
<comment type="similarity">
    <text evidence="6">Belongs to the ABC-2 integral membrane protein family.</text>
</comment>
<dbReference type="EMBL" id="CP013290">
    <property type="protein sequence ID" value="APH00279.1"/>
    <property type="molecule type" value="Genomic_DNA"/>
</dbReference>
<accession>A0A1L3MD57</accession>
<dbReference type="PIRSF" id="PIRSF006648">
    <property type="entry name" value="DrrB"/>
    <property type="match status" value="1"/>
</dbReference>